<dbReference type="PANTHER" id="PTHR30537:SF3">
    <property type="entry name" value="TRANSCRIPTIONAL REGULATORY PROTEIN"/>
    <property type="match status" value="1"/>
</dbReference>
<evidence type="ECO:0000313" key="6">
    <source>
        <dbReference type="EMBL" id="SIO92514.1"/>
    </source>
</evidence>
<dbReference type="Gene3D" id="3.40.190.290">
    <property type="match status" value="1"/>
</dbReference>
<dbReference type="OrthoDB" id="570111at2"/>
<reference evidence="6 7" key="1">
    <citation type="submission" date="2016-12" db="EMBL/GenBank/DDBJ databases">
        <authorList>
            <person name="Song W.-J."/>
            <person name="Kurnit D.M."/>
        </authorList>
    </citation>
    <scope>NUCLEOTIDE SEQUENCE [LARGE SCALE GENOMIC DNA]</scope>
    <source>
        <strain evidence="6 7">CECT 9026</strain>
    </source>
</reference>
<keyword evidence="3" id="KW-0238">DNA-binding</keyword>
<dbReference type="PANTHER" id="PTHR30537">
    <property type="entry name" value="HTH-TYPE TRANSCRIPTIONAL REGULATOR"/>
    <property type="match status" value="1"/>
</dbReference>
<dbReference type="InterPro" id="IPR036390">
    <property type="entry name" value="WH_DNA-bd_sf"/>
</dbReference>
<keyword evidence="4" id="KW-0804">Transcription</keyword>
<dbReference type="InterPro" id="IPR036388">
    <property type="entry name" value="WH-like_DNA-bd_sf"/>
</dbReference>
<comment type="similarity">
    <text evidence="1">Belongs to the LysR transcriptional regulatory family.</text>
</comment>
<dbReference type="GO" id="GO:0003700">
    <property type="term" value="F:DNA-binding transcription factor activity"/>
    <property type="evidence" value="ECO:0007669"/>
    <property type="project" value="InterPro"/>
</dbReference>
<dbReference type="EMBL" id="FSSB01000001">
    <property type="protein sequence ID" value="SIO92514.1"/>
    <property type="molecule type" value="Genomic_DNA"/>
</dbReference>
<protein>
    <submittedName>
        <fullName evidence="6">HTH-type transcriptional regulator YofA</fullName>
    </submittedName>
</protein>
<feature type="domain" description="HTH lysR-type" evidence="5">
    <location>
        <begin position="1"/>
        <end position="61"/>
    </location>
</feature>
<organism evidence="6 7">
    <name type="scientific">Vibrio spartinae</name>
    <dbReference type="NCBI Taxonomy" id="1918945"/>
    <lineage>
        <taxon>Bacteria</taxon>
        <taxon>Pseudomonadati</taxon>
        <taxon>Pseudomonadota</taxon>
        <taxon>Gammaproteobacteria</taxon>
        <taxon>Vibrionales</taxon>
        <taxon>Vibrionaceae</taxon>
        <taxon>Vibrio</taxon>
    </lineage>
</organism>
<evidence type="ECO:0000256" key="2">
    <source>
        <dbReference type="ARBA" id="ARBA00023015"/>
    </source>
</evidence>
<dbReference type="GO" id="GO:0043565">
    <property type="term" value="F:sequence-specific DNA binding"/>
    <property type="evidence" value="ECO:0007669"/>
    <property type="project" value="TreeGrafter"/>
</dbReference>
<name>A0A1N6LZA8_9VIBR</name>
<dbReference type="Gene3D" id="1.10.10.10">
    <property type="entry name" value="Winged helix-like DNA-binding domain superfamily/Winged helix DNA-binding domain"/>
    <property type="match status" value="1"/>
</dbReference>
<dbReference type="AlphaFoldDB" id="A0A1N6LZA8"/>
<evidence type="ECO:0000259" key="5">
    <source>
        <dbReference type="PROSITE" id="PS50931"/>
    </source>
</evidence>
<sequence>MNNSNWDDLKFFLVLYETGKVSTAAHRLNVNYATVSRRIDRLEDSLKVKLFNRTSDGFHATLEGRQLYERSVDLRDKINSLSESLSPEAKFNQHAKISMVPFLAEYFVIENLKKLHAQCPELRFEIDTSSRNVNIAKQEADIALRLELPEKGESICRKLGEVAFVLCGTEYWIERLKNDEPVNVITYTAAFSHLTECKFLIEKFGTKAIKFQTDTISAQKQAAEHGYGIALLPKLSLRASSLKTIELEMPITRDIWMLTSKKTSMSTPKKLVMEALVKMFRDELGSYA</sequence>
<gene>
    <name evidence="6" type="primary">yofA</name>
    <name evidence="6" type="ORF">VSP9026_00126</name>
</gene>
<dbReference type="InterPro" id="IPR000847">
    <property type="entry name" value="LysR_HTH_N"/>
</dbReference>
<dbReference type="Pfam" id="PF00126">
    <property type="entry name" value="HTH_1"/>
    <property type="match status" value="1"/>
</dbReference>
<dbReference type="SUPFAM" id="SSF46785">
    <property type="entry name" value="Winged helix' DNA-binding domain"/>
    <property type="match status" value="1"/>
</dbReference>
<dbReference type="Proteomes" id="UP000184774">
    <property type="component" value="Unassembled WGS sequence"/>
</dbReference>
<accession>A0A1N6LZA8</accession>
<keyword evidence="2" id="KW-0805">Transcription regulation</keyword>
<evidence type="ECO:0000256" key="1">
    <source>
        <dbReference type="ARBA" id="ARBA00009437"/>
    </source>
</evidence>
<dbReference type="InterPro" id="IPR005119">
    <property type="entry name" value="LysR_subst-bd"/>
</dbReference>
<proteinExistence type="inferred from homology"/>
<evidence type="ECO:0000256" key="3">
    <source>
        <dbReference type="ARBA" id="ARBA00023125"/>
    </source>
</evidence>
<dbReference type="GO" id="GO:0006351">
    <property type="term" value="P:DNA-templated transcription"/>
    <property type="evidence" value="ECO:0007669"/>
    <property type="project" value="TreeGrafter"/>
</dbReference>
<dbReference type="RefSeq" id="WP_074371153.1">
    <property type="nucleotide sequence ID" value="NZ_AP024908.1"/>
</dbReference>
<evidence type="ECO:0000256" key="4">
    <source>
        <dbReference type="ARBA" id="ARBA00023163"/>
    </source>
</evidence>
<dbReference type="InterPro" id="IPR058163">
    <property type="entry name" value="LysR-type_TF_proteobact-type"/>
</dbReference>
<evidence type="ECO:0000313" key="7">
    <source>
        <dbReference type="Proteomes" id="UP000184774"/>
    </source>
</evidence>
<dbReference type="SUPFAM" id="SSF53850">
    <property type="entry name" value="Periplasmic binding protein-like II"/>
    <property type="match status" value="1"/>
</dbReference>
<dbReference type="Pfam" id="PF03466">
    <property type="entry name" value="LysR_substrate"/>
    <property type="match status" value="1"/>
</dbReference>
<dbReference type="PROSITE" id="PS50931">
    <property type="entry name" value="HTH_LYSR"/>
    <property type="match status" value="1"/>
</dbReference>